<dbReference type="SUPFAM" id="SSF46689">
    <property type="entry name" value="Homeodomain-like"/>
    <property type="match status" value="2"/>
</dbReference>
<dbReference type="RefSeq" id="WP_155934327.1">
    <property type="nucleotide sequence ID" value="NZ_WODC01000005.1"/>
</dbReference>
<dbReference type="InterPro" id="IPR018062">
    <property type="entry name" value="HTH_AraC-typ_CS"/>
</dbReference>
<dbReference type="InterPro" id="IPR050204">
    <property type="entry name" value="AraC_XylS_family_regulators"/>
</dbReference>
<gene>
    <name evidence="6" type="ORF">GKC30_09180</name>
</gene>
<evidence type="ECO:0000313" key="6">
    <source>
        <dbReference type="EMBL" id="MUM77805.1"/>
    </source>
</evidence>
<dbReference type="AlphaFoldDB" id="A0A7K1KNY1"/>
<evidence type="ECO:0000256" key="3">
    <source>
        <dbReference type="ARBA" id="ARBA00023159"/>
    </source>
</evidence>
<feature type="domain" description="HTH araC/xylS-type" evidence="5">
    <location>
        <begin position="179"/>
        <end position="276"/>
    </location>
</feature>
<dbReference type="PROSITE" id="PS01124">
    <property type="entry name" value="HTH_ARAC_FAMILY_2"/>
    <property type="match status" value="1"/>
</dbReference>
<evidence type="ECO:0000256" key="2">
    <source>
        <dbReference type="ARBA" id="ARBA00023125"/>
    </source>
</evidence>
<evidence type="ECO:0000313" key="7">
    <source>
        <dbReference type="Proteomes" id="UP000461162"/>
    </source>
</evidence>
<accession>A0A7K1KNY1</accession>
<dbReference type="GO" id="GO:0043565">
    <property type="term" value="F:sequence-specific DNA binding"/>
    <property type="evidence" value="ECO:0007669"/>
    <property type="project" value="InterPro"/>
</dbReference>
<keyword evidence="2" id="KW-0238">DNA-binding</keyword>
<evidence type="ECO:0000256" key="1">
    <source>
        <dbReference type="ARBA" id="ARBA00023015"/>
    </source>
</evidence>
<sequence>MGRNPANTHVRFWRDPDLPGVEVRASRYNEDAFRPHVHDAWSIGLIDAGRTTFLLGETSHAAARGQMVVIGPGAVHACNPDPGAVMAYRMFYVDPGLVDEAAAEVLGRVDSEARPRFASPVIDDADLFQLWRRLHVAVAVNAGALEKQSLLMQGLADLLTRHGRLGGPCPCVRVPEAVELVHGHLAAHLDERVGLDDLSILAGVSRYHLLRLFSRETGLPPHAYQNQLRVARARTLLARGEPISQVAAEVGFADQSHFSRVFRQFTGATPRQYQSGSQD</sequence>
<dbReference type="InterPro" id="IPR020449">
    <property type="entry name" value="Tscrpt_reg_AraC-type_HTH"/>
</dbReference>
<keyword evidence="4" id="KW-0804">Transcription</keyword>
<proteinExistence type="predicted"/>
<evidence type="ECO:0000256" key="4">
    <source>
        <dbReference type="ARBA" id="ARBA00023163"/>
    </source>
</evidence>
<dbReference type="Gene3D" id="1.10.10.60">
    <property type="entry name" value="Homeodomain-like"/>
    <property type="match status" value="2"/>
</dbReference>
<evidence type="ECO:0000259" key="5">
    <source>
        <dbReference type="PROSITE" id="PS01124"/>
    </source>
</evidence>
<comment type="caution">
    <text evidence="6">The sequence shown here is derived from an EMBL/GenBank/DDBJ whole genome shotgun (WGS) entry which is preliminary data.</text>
</comment>
<keyword evidence="3" id="KW-0010">Activator</keyword>
<reference evidence="6 7" key="1">
    <citation type="submission" date="2019-11" db="EMBL/GenBank/DDBJ databases">
        <title>Pseudodesulfovibrio alkaliphilus, sp. nov., an alkaliphilic sulfate-reducing bacteria from mud volcano of Taman peninsula, Russia.</title>
        <authorList>
            <person name="Frolova A."/>
            <person name="Merkel A.Y."/>
            <person name="Slobodkin A.I."/>
        </authorList>
    </citation>
    <scope>NUCLEOTIDE SEQUENCE [LARGE SCALE GENOMIC DNA]</scope>
    <source>
        <strain evidence="6 7">F-1</strain>
    </source>
</reference>
<organism evidence="6 7">
    <name type="scientific">Pseudodesulfovibrio alkaliphilus</name>
    <dbReference type="NCBI Taxonomy" id="2661613"/>
    <lineage>
        <taxon>Bacteria</taxon>
        <taxon>Pseudomonadati</taxon>
        <taxon>Thermodesulfobacteriota</taxon>
        <taxon>Desulfovibrionia</taxon>
        <taxon>Desulfovibrionales</taxon>
        <taxon>Desulfovibrionaceae</taxon>
    </lineage>
</organism>
<dbReference type="Proteomes" id="UP000461162">
    <property type="component" value="Unassembled WGS sequence"/>
</dbReference>
<dbReference type="Pfam" id="PF02311">
    <property type="entry name" value="AraC_binding"/>
    <property type="match status" value="1"/>
</dbReference>
<dbReference type="InterPro" id="IPR003313">
    <property type="entry name" value="AraC-bd"/>
</dbReference>
<dbReference type="GO" id="GO:0003700">
    <property type="term" value="F:DNA-binding transcription factor activity"/>
    <property type="evidence" value="ECO:0007669"/>
    <property type="project" value="InterPro"/>
</dbReference>
<protein>
    <submittedName>
        <fullName evidence="6">Helix-turn-helix domain-containing protein</fullName>
    </submittedName>
</protein>
<keyword evidence="1" id="KW-0805">Transcription regulation</keyword>
<dbReference type="PROSITE" id="PS00041">
    <property type="entry name" value="HTH_ARAC_FAMILY_1"/>
    <property type="match status" value="1"/>
</dbReference>
<dbReference type="InterPro" id="IPR037923">
    <property type="entry name" value="HTH-like"/>
</dbReference>
<dbReference type="EMBL" id="WODC01000005">
    <property type="protein sequence ID" value="MUM77805.1"/>
    <property type="molecule type" value="Genomic_DNA"/>
</dbReference>
<dbReference type="PANTHER" id="PTHR46796">
    <property type="entry name" value="HTH-TYPE TRANSCRIPTIONAL ACTIVATOR RHAS-RELATED"/>
    <property type="match status" value="1"/>
</dbReference>
<dbReference type="SMART" id="SM00342">
    <property type="entry name" value="HTH_ARAC"/>
    <property type="match status" value="1"/>
</dbReference>
<dbReference type="Pfam" id="PF12833">
    <property type="entry name" value="HTH_18"/>
    <property type="match status" value="1"/>
</dbReference>
<dbReference type="InterPro" id="IPR018060">
    <property type="entry name" value="HTH_AraC"/>
</dbReference>
<dbReference type="PANTHER" id="PTHR46796:SF2">
    <property type="entry name" value="TRANSCRIPTIONAL REGULATORY PROTEIN"/>
    <property type="match status" value="1"/>
</dbReference>
<name>A0A7K1KNY1_9BACT</name>
<dbReference type="PRINTS" id="PR00032">
    <property type="entry name" value="HTHARAC"/>
</dbReference>
<dbReference type="InterPro" id="IPR009057">
    <property type="entry name" value="Homeodomain-like_sf"/>
</dbReference>
<dbReference type="SUPFAM" id="SSF51215">
    <property type="entry name" value="Regulatory protein AraC"/>
    <property type="match status" value="1"/>
</dbReference>
<keyword evidence="7" id="KW-1185">Reference proteome</keyword>